<protein>
    <submittedName>
        <fullName evidence="3">Unnamed protein product</fullName>
    </submittedName>
</protein>
<keyword evidence="1" id="KW-0175">Coiled coil</keyword>
<feature type="region of interest" description="Disordered" evidence="2">
    <location>
        <begin position="298"/>
        <end position="382"/>
    </location>
</feature>
<dbReference type="Proteomes" id="UP001165083">
    <property type="component" value="Unassembled WGS sequence"/>
</dbReference>
<evidence type="ECO:0000313" key="4">
    <source>
        <dbReference type="Proteomes" id="UP001165083"/>
    </source>
</evidence>
<dbReference type="Gene3D" id="3.30.40.10">
    <property type="entry name" value="Zinc/RING finger domain, C3HC4 (zinc finger)"/>
    <property type="match status" value="1"/>
</dbReference>
<feature type="compositionally biased region" description="Polar residues" evidence="2">
    <location>
        <begin position="646"/>
        <end position="663"/>
    </location>
</feature>
<feature type="compositionally biased region" description="Polar residues" evidence="2">
    <location>
        <begin position="518"/>
        <end position="529"/>
    </location>
</feature>
<feature type="region of interest" description="Disordered" evidence="2">
    <location>
        <begin position="450"/>
        <end position="564"/>
    </location>
</feature>
<evidence type="ECO:0000256" key="1">
    <source>
        <dbReference type="SAM" id="Coils"/>
    </source>
</evidence>
<evidence type="ECO:0000313" key="3">
    <source>
        <dbReference type="EMBL" id="GMF18914.1"/>
    </source>
</evidence>
<feature type="compositionally biased region" description="Low complexity" evidence="2">
    <location>
        <begin position="481"/>
        <end position="509"/>
    </location>
</feature>
<evidence type="ECO:0000256" key="2">
    <source>
        <dbReference type="SAM" id="MobiDB-lite"/>
    </source>
</evidence>
<feature type="compositionally biased region" description="Low complexity" evidence="2">
    <location>
        <begin position="450"/>
        <end position="462"/>
    </location>
</feature>
<feature type="coiled-coil region" evidence="1">
    <location>
        <begin position="22"/>
        <end position="117"/>
    </location>
</feature>
<sequence length="682" mass="75182">MTQTSYVQDEMMRMRDQLWGFVREEQDKLRAKEQELQETVKGLAEQRRIEDELRVEMARLQHALRDQQASFSQVTARREKEANAHQARLQEQVRQLENRLQEQCKAFEDERAQLLEQMTSKSSNAYAELNSSLDSAMPQLRNLLSAYDRLRGRGVTKSEPLGSAHEPPPESSTTNELTSVHDLTERLRQQQEAFDREREELLEQASDAAKTQLEISKRNLMEREGVLTCPISLELFEFPVVTGCCGKTFSSEALRQALSRSPLCPFCRERLASTHPNRDMTKLVELHRVERSVLGVSEASEPVSTPTVAPTAEYAVISGASRSRRTRRSTNSSGTRRHRENRTERAQARSEAPRRRSSRLRTRASASPDATPTASTVTSAGTADTLHQEQAPLSSLHIVRVDSGEPPTQVPTNMVRSVLSTISFSRFQSRSSTSVNAPRRRRTRLTIGSAAVSTAPSATTSTIRAHRQRQSHSSRHDTSVLSSEALTEASSTTAIAVSSAAPTPSSTSESRGHRWHSRANQVALSSTVMPTVPTIAASSGPRLDPVEASGSGATTNSARSPPEFFSRAERMGLSRDRRAAAAAAGRQRALNVFFAASHTTSRRARAPPTTSPVAASAVATTARRPRFFASQDDSSIAHDRHHSPRLTASQPAPRQPLTNNAQHITSLRDLLGSDFESDSDSA</sequence>
<keyword evidence="4" id="KW-1185">Reference proteome</keyword>
<feature type="compositionally biased region" description="Basic and acidic residues" evidence="2">
    <location>
        <begin position="341"/>
        <end position="354"/>
    </location>
</feature>
<feature type="compositionally biased region" description="Basic residues" evidence="2">
    <location>
        <begin position="464"/>
        <end position="473"/>
    </location>
</feature>
<feature type="region of interest" description="Disordered" evidence="2">
    <location>
        <begin position="155"/>
        <end position="180"/>
    </location>
</feature>
<feature type="compositionally biased region" description="Low complexity" evidence="2">
    <location>
        <begin position="363"/>
        <end position="382"/>
    </location>
</feature>
<dbReference type="SUPFAM" id="SSF57850">
    <property type="entry name" value="RING/U-box"/>
    <property type="match status" value="1"/>
</dbReference>
<feature type="compositionally biased region" description="Low complexity" evidence="2">
    <location>
        <begin position="606"/>
        <end position="618"/>
    </location>
</feature>
<feature type="region of interest" description="Disordered" evidence="2">
    <location>
        <begin position="630"/>
        <end position="663"/>
    </location>
</feature>
<gene>
    <name evidence="3" type="ORF">Plil01_000715000</name>
</gene>
<reference evidence="3" key="1">
    <citation type="submission" date="2023-04" db="EMBL/GenBank/DDBJ databases">
        <title>Phytophthora lilii NBRC 32176.</title>
        <authorList>
            <person name="Ichikawa N."/>
            <person name="Sato H."/>
            <person name="Tonouchi N."/>
        </authorList>
    </citation>
    <scope>NUCLEOTIDE SEQUENCE</scope>
    <source>
        <strain evidence="3">NBRC 32176</strain>
    </source>
</reference>
<name>A0A9W6TTB7_9STRA</name>
<comment type="caution">
    <text evidence="3">The sequence shown here is derived from an EMBL/GenBank/DDBJ whole genome shotgun (WGS) entry which is preliminary data.</text>
</comment>
<dbReference type="EMBL" id="BSXW01000329">
    <property type="protein sequence ID" value="GMF18914.1"/>
    <property type="molecule type" value="Genomic_DNA"/>
</dbReference>
<proteinExistence type="predicted"/>
<dbReference type="InterPro" id="IPR013083">
    <property type="entry name" value="Znf_RING/FYVE/PHD"/>
</dbReference>
<accession>A0A9W6TTB7</accession>
<organism evidence="3 4">
    <name type="scientific">Phytophthora lilii</name>
    <dbReference type="NCBI Taxonomy" id="2077276"/>
    <lineage>
        <taxon>Eukaryota</taxon>
        <taxon>Sar</taxon>
        <taxon>Stramenopiles</taxon>
        <taxon>Oomycota</taxon>
        <taxon>Peronosporomycetes</taxon>
        <taxon>Peronosporales</taxon>
        <taxon>Peronosporaceae</taxon>
        <taxon>Phytophthora</taxon>
    </lineage>
</organism>
<dbReference type="OrthoDB" id="116104at2759"/>
<dbReference type="AlphaFoldDB" id="A0A9W6TTB7"/>
<feature type="region of interest" description="Disordered" evidence="2">
    <location>
        <begin position="598"/>
        <end position="618"/>
    </location>
</feature>